<evidence type="ECO:0000313" key="2">
    <source>
        <dbReference type="EMBL" id="CCG18595.1"/>
    </source>
</evidence>
<dbReference type="RefSeq" id="WP_015555660.1">
    <property type="nucleotide sequence ID" value="NC_021036.1"/>
</dbReference>
<keyword evidence="2" id="KW-0449">Lipoprotein</keyword>
<name>I7JKT0_9BURK</name>
<feature type="signal peptide" evidence="1">
    <location>
        <begin position="1"/>
        <end position="18"/>
    </location>
</feature>
<dbReference type="EMBL" id="HE681423">
    <property type="protein sequence ID" value="CCG18595.1"/>
    <property type="molecule type" value="Genomic_DNA"/>
</dbReference>
<organism evidence="2">
    <name type="scientific">Taylorella equigenitalis 14/56</name>
    <dbReference type="NCBI Taxonomy" id="1091497"/>
    <lineage>
        <taxon>Bacteria</taxon>
        <taxon>Pseudomonadati</taxon>
        <taxon>Pseudomonadota</taxon>
        <taxon>Betaproteobacteria</taxon>
        <taxon>Burkholderiales</taxon>
        <taxon>Alcaligenaceae</taxon>
        <taxon>Taylorella</taxon>
    </lineage>
</organism>
<dbReference type="PROSITE" id="PS51257">
    <property type="entry name" value="PROKAR_LIPOPROTEIN"/>
    <property type="match status" value="1"/>
</dbReference>
<evidence type="ECO:0000256" key="1">
    <source>
        <dbReference type="SAM" id="SignalP"/>
    </source>
</evidence>
<protein>
    <submittedName>
        <fullName evidence="2">Hypothetical lipoprotein</fullName>
    </submittedName>
</protein>
<proteinExistence type="predicted"/>
<dbReference type="HOGENOM" id="CLU_1008082_0_0_4"/>
<feature type="chain" id="PRO_5003710911" evidence="1">
    <location>
        <begin position="19"/>
        <end position="276"/>
    </location>
</feature>
<reference evidence="2" key="1">
    <citation type="journal article" date="2012" name="Vet. Microbiol.">
        <title>Comparative genomic analyses of the Taylorellae.</title>
        <authorList>
            <person name="Hauser H."/>
            <person name="Richter D.C."/>
            <person name="van Tonder A."/>
            <person name="Clark L."/>
            <person name="Preston A."/>
        </authorList>
    </citation>
    <scope>NUCLEOTIDE SEQUENCE</scope>
    <source>
        <strain evidence="2">14/56</strain>
    </source>
</reference>
<keyword evidence="1" id="KW-0732">Signal</keyword>
<dbReference type="AlphaFoldDB" id="I7JKT0"/>
<sequence length="276" mass="32521">MKIFKFLILFFMSSFACAQVNEKINPIKEEECYSASSPYAFEDCLAKVIKNIDAQNMNYIARLKKSNFYGFNISDVDSEQNKNSIIDQAFGDWKLFLINICTSREWYQDQNSDGDLFCTLRLTKLFSKDLNDLEVHLKNNSNQNKEETSKNTKKKEFSIETYKRANKSLNLIFELIRLSYFVPKDKYLTPNSFIKEHEIINYAESSLTGYINLYCIIYATETNENFYINSDFNEPSYASCKTNLINEYLDQVKSLRLGELTKLHKYIYRKPKWYSN</sequence>
<gene>
    <name evidence="2" type="ORF">KUK_1299</name>
</gene>
<dbReference type="KEGG" id="teg:KUK_1299"/>
<accession>I7JKT0</accession>